<dbReference type="SUPFAM" id="SSF89796">
    <property type="entry name" value="CoA-transferase family III (CaiB/BaiF)"/>
    <property type="match status" value="1"/>
</dbReference>
<keyword evidence="1" id="KW-0808">Transferase</keyword>
<dbReference type="InterPro" id="IPR003673">
    <property type="entry name" value="CoA-Trfase_fam_III"/>
</dbReference>
<keyword evidence="2" id="KW-1185">Reference proteome</keyword>
<dbReference type="AlphaFoldDB" id="A0A2V3UIL8"/>
<dbReference type="Gene3D" id="3.30.1540.10">
    <property type="entry name" value="formyl-coa transferase, domain 3"/>
    <property type="match status" value="1"/>
</dbReference>
<dbReference type="EMBL" id="QJJK01000001">
    <property type="protein sequence ID" value="PXW64999.1"/>
    <property type="molecule type" value="Genomic_DNA"/>
</dbReference>
<organism evidence="1 2">
    <name type="scientific">Chelatococcus asaccharovorans</name>
    <dbReference type="NCBI Taxonomy" id="28210"/>
    <lineage>
        <taxon>Bacteria</taxon>
        <taxon>Pseudomonadati</taxon>
        <taxon>Pseudomonadota</taxon>
        <taxon>Alphaproteobacteria</taxon>
        <taxon>Hyphomicrobiales</taxon>
        <taxon>Chelatococcaceae</taxon>
        <taxon>Chelatococcus</taxon>
    </lineage>
</organism>
<evidence type="ECO:0000313" key="1">
    <source>
        <dbReference type="EMBL" id="PXW64999.1"/>
    </source>
</evidence>
<gene>
    <name evidence="1" type="ORF">C7450_101760</name>
</gene>
<name>A0A2V3UIL8_9HYPH</name>
<reference evidence="1 2" key="1">
    <citation type="submission" date="2018-05" db="EMBL/GenBank/DDBJ databases">
        <title>Genomic Encyclopedia of Type Strains, Phase IV (KMG-IV): sequencing the most valuable type-strain genomes for metagenomic binning, comparative biology and taxonomic classification.</title>
        <authorList>
            <person name="Goeker M."/>
        </authorList>
    </citation>
    <scope>NUCLEOTIDE SEQUENCE [LARGE SCALE GENOMIC DNA]</scope>
    <source>
        <strain evidence="1 2">DSM 6462</strain>
    </source>
</reference>
<proteinExistence type="predicted"/>
<dbReference type="Proteomes" id="UP000248021">
    <property type="component" value="Unassembled WGS sequence"/>
</dbReference>
<sequence length="348" mass="36923">MTSRGGPLSRVVVVEAIGPDAPDALGHAAGLCGRMAADLGATVIRLAPSGKSETGVFLHHGKRLIATTAEDFLRHVAIHGAGADALICDSGTHAHLSLGPQTIAVLIGMSLDEPLRGSELTAEARCGLLDLIGDPDRAPLRLAGHQLAYSAGLSAYLGLVAALTQRDAGRPAGPVHVDLLDVGVWLNWKALSTAARTGQSPMRPGAKAEWTIVPCRDGYVALVYRIQEWTSLKVATGDARLADPRFETVARRSQNRAELNAILADIFAGKTRAEIRTMALSHKLPLGPVWTPEELKRDPHMIERGYFQPVTVDGQVLAMPSLPVLWNGRAFPPGGFAHAAQDNRTISG</sequence>
<evidence type="ECO:0000313" key="2">
    <source>
        <dbReference type="Proteomes" id="UP000248021"/>
    </source>
</evidence>
<dbReference type="PANTHER" id="PTHR48228:SF2">
    <property type="entry name" value="E-CINNAMOYL-COA:R-PHENYLLACTATE COA TRANSFERASE LARGE SUBUNIT"/>
    <property type="match status" value="1"/>
</dbReference>
<dbReference type="InterPro" id="IPR044855">
    <property type="entry name" value="CoA-Trfase_III_dom3_sf"/>
</dbReference>
<dbReference type="PANTHER" id="PTHR48228">
    <property type="entry name" value="SUCCINYL-COA--D-CITRAMALATE COA-TRANSFERASE"/>
    <property type="match status" value="1"/>
</dbReference>
<dbReference type="Pfam" id="PF02515">
    <property type="entry name" value="CoA_transf_3"/>
    <property type="match status" value="1"/>
</dbReference>
<accession>A0A2V3UIL8</accession>
<dbReference type="InterPro" id="IPR050509">
    <property type="entry name" value="CoA-transferase_III"/>
</dbReference>
<dbReference type="Gene3D" id="3.40.50.10540">
    <property type="entry name" value="Crotonobetainyl-coa:carnitine coa-transferase, domain 1"/>
    <property type="match status" value="1"/>
</dbReference>
<comment type="caution">
    <text evidence="1">The sequence shown here is derived from an EMBL/GenBank/DDBJ whole genome shotgun (WGS) entry which is preliminary data.</text>
</comment>
<dbReference type="InterPro" id="IPR023606">
    <property type="entry name" value="CoA-Trfase_III_dom_1_sf"/>
</dbReference>
<protein>
    <submittedName>
        <fullName evidence="1">Crotonobetainyl-CoA:carnitine CoA-transferase CaiB-like acyl-CoA transferase</fullName>
    </submittedName>
</protein>
<dbReference type="GO" id="GO:0016740">
    <property type="term" value="F:transferase activity"/>
    <property type="evidence" value="ECO:0007669"/>
    <property type="project" value="UniProtKB-KW"/>
</dbReference>